<evidence type="ECO:0000313" key="2">
    <source>
        <dbReference type="EMBL" id="CAD2159086.1"/>
    </source>
</evidence>
<comment type="caution">
    <text evidence="2">The sequence shown here is derived from an EMBL/GenBank/DDBJ whole genome shotgun (WGS) entry which is preliminary data.</text>
</comment>
<reference evidence="2 3" key="1">
    <citation type="submission" date="2020-08" db="EMBL/GenBank/DDBJ databases">
        <authorList>
            <person name="Koutsovoulos G."/>
            <person name="Danchin GJ E."/>
        </authorList>
    </citation>
    <scope>NUCLEOTIDE SEQUENCE [LARGE SCALE GENOMIC DNA]</scope>
</reference>
<name>A0A6V7UK69_MELEN</name>
<dbReference type="AlphaFoldDB" id="A0A6V7UK69"/>
<dbReference type="EMBL" id="CAJEWN010000073">
    <property type="protein sequence ID" value="CAD2159086.1"/>
    <property type="molecule type" value="Genomic_DNA"/>
</dbReference>
<accession>A0A6V7UK69</accession>
<protein>
    <submittedName>
        <fullName evidence="2">Uncharacterized protein</fullName>
    </submittedName>
</protein>
<dbReference type="Proteomes" id="UP000580250">
    <property type="component" value="Unassembled WGS sequence"/>
</dbReference>
<gene>
    <name evidence="2" type="ORF">MENT_LOCUS13512</name>
</gene>
<evidence type="ECO:0000256" key="1">
    <source>
        <dbReference type="SAM" id="MobiDB-lite"/>
    </source>
</evidence>
<feature type="region of interest" description="Disordered" evidence="1">
    <location>
        <begin position="1"/>
        <end position="34"/>
    </location>
</feature>
<sequence>MNNQTPRRTNHQQSSSGKSNSQRESLNSQHDNSNLRCENALVEAKFVNYDHFNRLHNEATGDIRKLQEKQDELNATIKSIILSSGAYNVQHKLQDVVEINGHNLKKYFNFEKLKRRTIFEV</sequence>
<evidence type="ECO:0000313" key="3">
    <source>
        <dbReference type="Proteomes" id="UP000580250"/>
    </source>
</evidence>
<organism evidence="2 3">
    <name type="scientific">Meloidogyne enterolobii</name>
    <name type="common">Root-knot nematode worm</name>
    <name type="synonym">Meloidogyne mayaguensis</name>
    <dbReference type="NCBI Taxonomy" id="390850"/>
    <lineage>
        <taxon>Eukaryota</taxon>
        <taxon>Metazoa</taxon>
        <taxon>Ecdysozoa</taxon>
        <taxon>Nematoda</taxon>
        <taxon>Chromadorea</taxon>
        <taxon>Rhabditida</taxon>
        <taxon>Tylenchina</taxon>
        <taxon>Tylenchomorpha</taxon>
        <taxon>Tylenchoidea</taxon>
        <taxon>Meloidogynidae</taxon>
        <taxon>Meloidogyninae</taxon>
        <taxon>Meloidogyne</taxon>
    </lineage>
</organism>
<proteinExistence type="predicted"/>